<feature type="region of interest" description="Disordered" evidence="1">
    <location>
        <begin position="383"/>
        <end position="504"/>
    </location>
</feature>
<dbReference type="AlphaFoldDB" id="A0A8K0TM80"/>
<feature type="compositionally biased region" description="Polar residues" evidence="1">
    <location>
        <begin position="456"/>
        <end position="469"/>
    </location>
</feature>
<dbReference type="PANTHER" id="PTHR35179:SF1">
    <property type="entry name" value="INTEGRAL MEMBRANE PROTEIN"/>
    <property type="match status" value="1"/>
</dbReference>
<dbReference type="EMBL" id="JAGPXD010000002">
    <property type="protein sequence ID" value="KAH7368073.1"/>
    <property type="molecule type" value="Genomic_DNA"/>
</dbReference>
<feature type="transmembrane region" description="Helical" evidence="2">
    <location>
        <begin position="213"/>
        <end position="234"/>
    </location>
</feature>
<gene>
    <name evidence="3" type="ORF">B0T11DRAFT_60346</name>
</gene>
<evidence type="ECO:0000256" key="1">
    <source>
        <dbReference type="SAM" id="MobiDB-lite"/>
    </source>
</evidence>
<dbReference type="OrthoDB" id="3205825at2759"/>
<feature type="transmembrane region" description="Helical" evidence="2">
    <location>
        <begin position="26"/>
        <end position="48"/>
    </location>
</feature>
<feature type="compositionally biased region" description="Pro residues" evidence="1">
    <location>
        <begin position="390"/>
        <end position="402"/>
    </location>
</feature>
<feature type="region of interest" description="Disordered" evidence="1">
    <location>
        <begin position="340"/>
        <end position="368"/>
    </location>
</feature>
<dbReference type="Proteomes" id="UP000813385">
    <property type="component" value="Unassembled WGS sequence"/>
</dbReference>
<name>A0A8K0TM80_9PEZI</name>
<sequence>MAKQTGFDGFLIPSHFVLEEVTQSDIVIASLAWGFTIGFGWLTCWTALKQTRQMWNRHGSRVFTNAYIWMIWLEILVCLIFGIICFLYLLHVIPPSFEFYFIILTTWALQVQFLLQIIVNRCSILVTDSKKAMRLKVGVAVLITLVNISVYNIWIPARLQISERYIWINEWWDRCEKGIYLIVDACLNFYFIHIVKVNLVLHGLTKYRSLMKFNMFIVGFSLSMDVLIIAMMSLPNTFVYMQFHPLAYIVKLNIEMSMADLIGKIARNRNCGVISEGDFSNSVSGPTTGSSESRNRDSRCLDNDLVRSRRPHYVTFELRNIGTGADAGTFVGTGSILERSRFTGDTDGPVNRPDAAKTHAAMGGVDERQSVQHYGSYGVGIQKKDASANAPPPVPPPPPPNNTKPKSVLSTRRPSILSTKRHSILSTKAPTVASSRRFGEEGGTWYDDDLGRGPDRTSTSQEGILTSPTIYEEEMRRRPAPIPENRNSGRERERSRSSDRGGWV</sequence>
<feature type="transmembrane region" description="Helical" evidence="2">
    <location>
        <begin position="69"/>
        <end position="93"/>
    </location>
</feature>
<feature type="transmembrane region" description="Helical" evidence="2">
    <location>
        <begin position="139"/>
        <end position="159"/>
    </location>
</feature>
<evidence type="ECO:0000256" key="2">
    <source>
        <dbReference type="SAM" id="Phobius"/>
    </source>
</evidence>
<keyword evidence="4" id="KW-1185">Reference proteome</keyword>
<keyword evidence="2" id="KW-0812">Transmembrane</keyword>
<keyword evidence="2" id="KW-0472">Membrane</keyword>
<accession>A0A8K0TM80</accession>
<reference evidence="3" key="1">
    <citation type="journal article" date="2021" name="Nat. Commun.">
        <title>Genetic determinants of endophytism in the Arabidopsis root mycobiome.</title>
        <authorList>
            <person name="Mesny F."/>
            <person name="Miyauchi S."/>
            <person name="Thiergart T."/>
            <person name="Pickel B."/>
            <person name="Atanasova L."/>
            <person name="Karlsson M."/>
            <person name="Huettel B."/>
            <person name="Barry K.W."/>
            <person name="Haridas S."/>
            <person name="Chen C."/>
            <person name="Bauer D."/>
            <person name="Andreopoulos W."/>
            <person name="Pangilinan J."/>
            <person name="LaButti K."/>
            <person name="Riley R."/>
            <person name="Lipzen A."/>
            <person name="Clum A."/>
            <person name="Drula E."/>
            <person name="Henrissat B."/>
            <person name="Kohler A."/>
            <person name="Grigoriev I.V."/>
            <person name="Martin F.M."/>
            <person name="Hacquard S."/>
        </authorList>
    </citation>
    <scope>NUCLEOTIDE SEQUENCE</scope>
    <source>
        <strain evidence="3">MPI-CAGE-AT-0016</strain>
    </source>
</reference>
<feature type="transmembrane region" description="Helical" evidence="2">
    <location>
        <begin position="179"/>
        <end position="201"/>
    </location>
</feature>
<feature type="compositionally biased region" description="Basic and acidic residues" evidence="1">
    <location>
        <begin position="487"/>
        <end position="504"/>
    </location>
</feature>
<dbReference type="PANTHER" id="PTHR35179">
    <property type="entry name" value="PROTEIN CBG02620"/>
    <property type="match status" value="1"/>
</dbReference>
<feature type="compositionally biased region" description="Polar residues" evidence="1">
    <location>
        <begin position="403"/>
        <end position="434"/>
    </location>
</feature>
<proteinExistence type="predicted"/>
<feature type="transmembrane region" description="Helical" evidence="2">
    <location>
        <begin position="99"/>
        <end position="119"/>
    </location>
</feature>
<evidence type="ECO:0000313" key="3">
    <source>
        <dbReference type="EMBL" id="KAH7368073.1"/>
    </source>
</evidence>
<organism evidence="3 4">
    <name type="scientific">Plectosphaerella cucumerina</name>
    <dbReference type="NCBI Taxonomy" id="40658"/>
    <lineage>
        <taxon>Eukaryota</taxon>
        <taxon>Fungi</taxon>
        <taxon>Dikarya</taxon>
        <taxon>Ascomycota</taxon>
        <taxon>Pezizomycotina</taxon>
        <taxon>Sordariomycetes</taxon>
        <taxon>Hypocreomycetidae</taxon>
        <taxon>Glomerellales</taxon>
        <taxon>Plectosphaerellaceae</taxon>
        <taxon>Plectosphaerella</taxon>
    </lineage>
</organism>
<evidence type="ECO:0000313" key="4">
    <source>
        <dbReference type="Proteomes" id="UP000813385"/>
    </source>
</evidence>
<comment type="caution">
    <text evidence="3">The sequence shown here is derived from an EMBL/GenBank/DDBJ whole genome shotgun (WGS) entry which is preliminary data.</text>
</comment>
<keyword evidence="2" id="KW-1133">Transmembrane helix</keyword>
<protein>
    <submittedName>
        <fullName evidence="3">Uncharacterized protein</fullName>
    </submittedName>
</protein>